<gene>
    <name evidence="9" type="ORF">BFS35_008735</name>
</gene>
<dbReference type="GO" id="GO:0003700">
    <property type="term" value="F:DNA-binding transcription factor activity"/>
    <property type="evidence" value="ECO:0007669"/>
    <property type="project" value="InterPro"/>
</dbReference>
<protein>
    <recommendedName>
        <fullName evidence="7">HTH-type transcriptional regulator MgrA</fullName>
    </recommendedName>
</protein>
<keyword evidence="2" id="KW-0963">Cytoplasm</keyword>
<dbReference type="SUPFAM" id="SSF46785">
    <property type="entry name" value="Winged helix' DNA-binding domain"/>
    <property type="match status" value="1"/>
</dbReference>
<keyword evidence="10" id="KW-1185">Reference proteome</keyword>
<keyword evidence="5" id="KW-0238">DNA-binding</keyword>
<dbReference type="Gene3D" id="1.10.10.10">
    <property type="entry name" value="Winged helix-like DNA-binding domain superfamily/Winged helix DNA-binding domain"/>
    <property type="match status" value="1"/>
</dbReference>
<dbReference type="SMART" id="SM00347">
    <property type="entry name" value="HTH_MARR"/>
    <property type="match status" value="1"/>
</dbReference>
<dbReference type="EMBL" id="MJBI02000003">
    <property type="protein sequence ID" value="RAI80515.1"/>
    <property type="molecule type" value="Genomic_DNA"/>
</dbReference>
<evidence type="ECO:0000256" key="5">
    <source>
        <dbReference type="ARBA" id="ARBA00023125"/>
    </source>
</evidence>
<evidence type="ECO:0000256" key="6">
    <source>
        <dbReference type="ARBA" id="ARBA00023163"/>
    </source>
</evidence>
<name>A0A395G925_9STAP</name>
<feature type="domain" description="HTH marR-type" evidence="8">
    <location>
        <begin position="8"/>
        <end position="139"/>
    </location>
</feature>
<evidence type="ECO:0000259" key="8">
    <source>
        <dbReference type="PROSITE" id="PS50995"/>
    </source>
</evidence>
<dbReference type="InterPro" id="IPR000835">
    <property type="entry name" value="HTH_MarR-typ"/>
</dbReference>
<organism evidence="9 10">
    <name type="scientific">Macrococcoides goetzii</name>
    <dbReference type="NCBI Taxonomy" id="1891097"/>
    <lineage>
        <taxon>Bacteria</taxon>
        <taxon>Bacillati</taxon>
        <taxon>Bacillota</taxon>
        <taxon>Bacilli</taxon>
        <taxon>Bacillales</taxon>
        <taxon>Staphylococcaceae</taxon>
        <taxon>Macrococcoides</taxon>
    </lineage>
</organism>
<dbReference type="GO" id="GO:0005737">
    <property type="term" value="C:cytoplasm"/>
    <property type="evidence" value="ECO:0007669"/>
    <property type="project" value="UniProtKB-SubCell"/>
</dbReference>
<keyword evidence="4" id="KW-0843">Virulence</keyword>
<comment type="subcellular location">
    <subcellularLocation>
        <location evidence="1">Cytoplasm</location>
    </subcellularLocation>
</comment>
<dbReference type="PROSITE" id="PS50995">
    <property type="entry name" value="HTH_MARR_2"/>
    <property type="match status" value="1"/>
</dbReference>
<dbReference type="GO" id="GO:0006950">
    <property type="term" value="P:response to stress"/>
    <property type="evidence" value="ECO:0007669"/>
    <property type="project" value="TreeGrafter"/>
</dbReference>
<evidence type="ECO:0000256" key="4">
    <source>
        <dbReference type="ARBA" id="ARBA00023026"/>
    </source>
</evidence>
<evidence type="ECO:0000313" key="10">
    <source>
        <dbReference type="Proteomes" id="UP000229523"/>
    </source>
</evidence>
<dbReference type="Proteomes" id="UP000229523">
    <property type="component" value="Unassembled WGS sequence"/>
</dbReference>
<evidence type="ECO:0000256" key="3">
    <source>
        <dbReference type="ARBA" id="ARBA00023015"/>
    </source>
</evidence>
<dbReference type="InterPro" id="IPR055166">
    <property type="entry name" value="Transc_reg_Sar_Rot_HTH"/>
</dbReference>
<evidence type="ECO:0000313" key="9">
    <source>
        <dbReference type="EMBL" id="RAI80515.1"/>
    </source>
</evidence>
<dbReference type="InterPro" id="IPR023187">
    <property type="entry name" value="Tscrpt_reg_MarR-type_CS"/>
</dbReference>
<sequence length="145" mass="17161">MTEHFKLDNQLCFSLYNAQRQVNRYYSNKIFKQYNLTYPQYLVLQILWTSSPVNVKKLVTELSLDTGTISPLLKRMETNGLITRVRSELDQREVFVHLTDKSKEIQSHLEGVTDILKEVSQFTDDEYNEFSKLLNKLIHSLREQE</sequence>
<accession>A0A395G925</accession>
<reference evidence="9 10" key="1">
    <citation type="journal article" date="2018" name="Front. Microbiol.">
        <title>Description and Comparative Genomics of Macrococcus caseolyticus subsp. hominis subsp. nov., Macrococcus goetzii sp. nov., Macrococcus epidermidis sp. nov., and Macrococcus bohemicus sp. nov., Novel Macrococci From Human Clinical Material With Virulence Potential and Suspected Uptake of Foreign DNA by Natural Transformation.</title>
        <authorList>
            <person name="Maslanova I."/>
            <person name="Wertheimer Z."/>
            <person name="Sedlacek I."/>
            <person name="Svec P."/>
            <person name="Indrakova A."/>
            <person name="Kovarovic V."/>
            <person name="Schumann P."/>
            <person name="Sproer C."/>
            <person name="Kralova S."/>
            <person name="Sedo O."/>
            <person name="Kristofova L."/>
            <person name="Vrbovska V."/>
            <person name="Fuzik T."/>
            <person name="Petras P."/>
            <person name="Zdrahal Z."/>
            <person name="Ruzickova V."/>
            <person name="Doskar J."/>
            <person name="Pantucek R."/>
        </authorList>
    </citation>
    <scope>NUCLEOTIDE SEQUENCE [LARGE SCALE GENOMIC DNA]</scope>
    <source>
        <strain evidence="9 10">CCM 4927</strain>
    </source>
</reference>
<keyword evidence="3" id="KW-0805">Transcription regulation</keyword>
<dbReference type="Pfam" id="PF22381">
    <property type="entry name" value="Staph_reg_Sar_Rot"/>
    <property type="match status" value="1"/>
</dbReference>
<proteinExistence type="predicted"/>
<dbReference type="PANTHER" id="PTHR33164:SF5">
    <property type="entry name" value="ORGANIC HYDROPEROXIDE RESISTANCE TRANSCRIPTIONAL REGULATOR"/>
    <property type="match status" value="1"/>
</dbReference>
<dbReference type="InterPro" id="IPR036390">
    <property type="entry name" value="WH_DNA-bd_sf"/>
</dbReference>
<dbReference type="FunFam" id="1.10.10.10:FF:000163">
    <property type="entry name" value="MarR family transcriptional regulator"/>
    <property type="match status" value="1"/>
</dbReference>
<comment type="caution">
    <text evidence="9">The sequence shown here is derived from an EMBL/GenBank/DDBJ whole genome shotgun (WGS) entry which is preliminary data.</text>
</comment>
<keyword evidence="6" id="KW-0804">Transcription</keyword>
<dbReference type="PROSITE" id="PS01117">
    <property type="entry name" value="HTH_MARR_1"/>
    <property type="match status" value="1"/>
</dbReference>
<dbReference type="PANTHER" id="PTHR33164">
    <property type="entry name" value="TRANSCRIPTIONAL REGULATOR, MARR FAMILY"/>
    <property type="match status" value="1"/>
</dbReference>
<dbReference type="RefSeq" id="WP_099580216.1">
    <property type="nucleotide sequence ID" value="NZ_MJBI02000003.1"/>
</dbReference>
<dbReference type="InterPro" id="IPR039422">
    <property type="entry name" value="MarR/SlyA-like"/>
</dbReference>
<evidence type="ECO:0000256" key="7">
    <source>
        <dbReference type="ARBA" id="ARBA00040307"/>
    </source>
</evidence>
<dbReference type="InterPro" id="IPR036388">
    <property type="entry name" value="WH-like_DNA-bd_sf"/>
</dbReference>
<dbReference type="AlphaFoldDB" id="A0A395G925"/>
<dbReference type="GO" id="GO:0003677">
    <property type="term" value="F:DNA binding"/>
    <property type="evidence" value="ECO:0007669"/>
    <property type="project" value="UniProtKB-KW"/>
</dbReference>
<evidence type="ECO:0000256" key="1">
    <source>
        <dbReference type="ARBA" id="ARBA00004496"/>
    </source>
</evidence>
<evidence type="ECO:0000256" key="2">
    <source>
        <dbReference type="ARBA" id="ARBA00022490"/>
    </source>
</evidence>